<proteinExistence type="predicted"/>
<dbReference type="RefSeq" id="WP_278012742.1">
    <property type="nucleotide sequence ID" value="NZ_CP121208.1"/>
</dbReference>
<feature type="transmembrane region" description="Helical" evidence="2">
    <location>
        <begin position="36"/>
        <end position="56"/>
    </location>
</feature>
<evidence type="ECO:0000256" key="1">
    <source>
        <dbReference type="SAM" id="MobiDB-lite"/>
    </source>
</evidence>
<dbReference type="InterPro" id="IPR002931">
    <property type="entry name" value="Transglutaminase-like"/>
</dbReference>
<evidence type="ECO:0000256" key="2">
    <source>
        <dbReference type="SAM" id="Phobius"/>
    </source>
</evidence>
<dbReference type="InterPro" id="IPR038765">
    <property type="entry name" value="Papain-like_cys_pep_sf"/>
</dbReference>
<feature type="domain" description="Transglutaminase-like" evidence="3">
    <location>
        <begin position="471"/>
        <end position="540"/>
    </location>
</feature>
<dbReference type="EMBL" id="CP121208">
    <property type="protein sequence ID" value="WFM83347.1"/>
    <property type="molecule type" value="Genomic_DNA"/>
</dbReference>
<organism evidence="4 5">
    <name type="scientific">Arcanobacterium canis</name>
    <dbReference type="NCBI Taxonomy" id="999183"/>
    <lineage>
        <taxon>Bacteria</taxon>
        <taxon>Bacillati</taxon>
        <taxon>Actinomycetota</taxon>
        <taxon>Actinomycetes</taxon>
        <taxon>Actinomycetales</taxon>
        <taxon>Actinomycetaceae</taxon>
        <taxon>Arcanobacterium</taxon>
    </lineage>
</organism>
<protein>
    <submittedName>
        <fullName evidence="4">Transglutaminase domain-containing protein</fullName>
    </submittedName>
</protein>
<dbReference type="Gene3D" id="3.10.620.30">
    <property type="match status" value="1"/>
</dbReference>
<feature type="region of interest" description="Disordered" evidence="1">
    <location>
        <begin position="550"/>
        <end position="586"/>
    </location>
</feature>
<evidence type="ECO:0000313" key="5">
    <source>
        <dbReference type="Proteomes" id="UP001215216"/>
    </source>
</evidence>
<keyword evidence="5" id="KW-1185">Reference proteome</keyword>
<dbReference type="InterPro" id="IPR052901">
    <property type="entry name" value="Bact_TGase-like"/>
</dbReference>
<feature type="transmembrane region" description="Helical" evidence="2">
    <location>
        <begin position="148"/>
        <end position="165"/>
    </location>
</feature>
<sequence>MKSKLHNIHNALIVVFLLGLASVFHTDVFGDYSGFIAAFGGAAVGTLAAWISYLLGAGVFPTLMFAIAGYFLFGTACALPQLGVGVVIPTPLSLKMLAVEAVTSWKDLLTLIPPASHYVGPSVLPYLVGVIAGLGAISATLRYHHREWALLPISAHALIGMGFGVRAGDHPWIGALAGGVAVMWVAYLSFRRRVLAGESTVGDPSALMRRAATGGLVMMCFALAVGLAVAPLLTGSRVVARNYVNARIDVNDVPTPLAQFRSYIDTRKDDVMFTVTGLRPGSRLRLAALNDYDGIIYSIGTPNGEDGFSHPRRPISIVPPGAEDEKLTLNIDKYRGVWVPTSGELTDVVFHGPNARHLDASLAYWSYGRTAVAMEGLAKGDQVVTTQVVYPATSDKVLAGQKVAHVDLPQLTGVPEKVEAFARQIAGNAKDPITAARTIEKYLHESYYSDPTSPRLGRPGHRASRIVDMLNAPQLVGDDEQYSVLMALMARSLGLPARVVVGFYPEKNSGGTLEIRGADAHAWVEIAFAESGWVPFDPTPDRDQIFNTALPKADPDPAPRVLQPPSAQKDPAQFQPEVADPVDPDQHQVSAGWGWTVVASVGGIIVLLSPLAVILLAKWYWRRALRTRADVAGQICGAWEDVVSSAHDAGYCVSAGTRRELACQLQEATNKSEEATFEFLARAADEAAFSDHVFDAEQSDEAWSLNARAHQQLAEKSPRSKIRRALSLAGWKNRRAT</sequence>
<dbReference type="PANTHER" id="PTHR42736">
    <property type="entry name" value="PROTEIN-GLUTAMINE GAMMA-GLUTAMYLTRANSFERASE"/>
    <property type="match status" value="1"/>
</dbReference>
<feature type="transmembrane region" description="Helical" evidence="2">
    <location>
        <begin position="593"/>
        <end position="617"/>
    </location>
</feature>
<dbReference type="SUPFAM" id="SSF54001">
    <property type="entry name" value="Cysteine proteinases"/>
    <property type="match status" value="1"/>
</dbReference>
<feature type="transmembrane region" description="Helical" evidence="2">
    <location>
        <begin position="211"/>
        <end position="233"/>
    </location>
</feature>
<dbReference type="PANTHER" id="PTHR42736:SF1">
    <property type="entry name" value="PROTEIN-GLUTAMINE GAMMA-GLUTAMYLTRANSFERASE"/>
    <property type="match status" value="1"/>
</dbReference>
<name>A0ABY8FXX1_9ACTO</name>
<reference evidence="4 5" key="1">
    <citation type="submission" date="2023-03" db="EMBL/GenBank/DDBJ databases">
        <title>Complete genome of Arcanobacterium canis strain DSM 25104 isolated in 2010 from a canine otitis externa in Germany.</title>
        <authorList>
            <person name="Borowiak M."/>
            <person name="Kreitlow A."/>
            <person name="Malorny B."/>
            <person name="Laemmler C."/>
            <person name="Prenger-Berninghoff E."/>
            <person name="Ploetz M."/>
            <person name="Abdulmawjood A."/>
        </authorList>
    </citation>
    <scope>NUCLEOTIDE SEQUENCE [LARGE SCALE GENOMIC DNA]</scope>
    <source>
        <strain evidence="4 5">DSM 25104</strain>
    </source>
</reference>
<keyword evidence="2" id="KW-0472">Membrane</keyword>
<evidence type="ECO:0000259" key="3">
    <source>
        <dbReference type="SMART" id="SM00460"/>
    </source>
</evidence>
<dbReference type="Pfam" id="PF01841">
    <property type="entry name" value="Transglut_core"/>
    <property type="match status" value="1"/>
</dbReference>
<feature type="transmembrane region" description="Helical" evidence="2">
    <location>
        <begin position="171"/>
        <end position="190"/>
    </location>
</feature>
<feature type="transmembrane region" description="Helical" evidence="2">
    <location>
        <begin position="63"/>
        <end position="88"/>
    </location>
</feature>
<accession>A0ABY8FXX1</accession>
<gene>
    <name evidence="4" type="ORF">P7079_08160</name>
</gene>
<dbReference type="Proteomes" id="UP001215216">
    <property type="component" value="Chromosome"/>
</dbReference>
<feature type="transmembrane region" description="Helical" evidence="2">
    <location>
        <begin position="123"/>
        <end position="141"/>
    </location>
</feature>
<evidence type="ECO:0000313" key="4">
    <source>
        <dbReference type="EMBL" id="WFM83347.1"/>
    </source>
</evidence>
<keyword evidence="2" id="KW-1133">Transmembrane helix</keyword>
<dbReference type="SMART" id="SM00460">
    <property type="entry name" value="TGc"/>
    <property type="match status" value="1"/>
</dbReference>
<keyword evidence="2" id="KW-0812">Transmembrane</keyword>